<dbReference type="InterPro" id="IPR027417">
    <property type="entry name" value="P-loop_NTPase"/>
</dbReference>
<dbReference type="InterPro" id="IPR036390">
    <property type="entry name" value="WH_DNA-bd_sf"/>
</dbReference>
<dbReference type="SUPFAM" id="SSF46785">
    <property type="entry name" value="Winged helix' DNA-binding domain"/>
    <property type="match status" value="1"/>
</dbReference>
<dbReference type="Pfam" id="PF20160">
    <property type="entry name" value="C-JID"/>
    <property type="match status" value="1"/>
</dbReference>
<dbReference type="Gene3D" id="1.10.8.430">
    <property type="entry name" value="Helical domain of apoptotic protease-activating factors"/>
    <property type="match status" value="1"/>
</dbReference>
<dbReference type="GO" id="GO:0007165">
    <property type="term" value="P:signal transduction"/>
    <property type="evidence" value="ECO:0007669"/>
    <property type="project" value="InterPro"/>
</dbReference>
<dbReference type="InterPro" id="IPR045344">
    <property type="entry name" value="C-JID"/>
</dbReference>
<dbReference type="CDD" id="cd02019">
    <property type="entry name" value="NK"/>
    <property type="match status" value="1"/>
</dbReference>
<dbReference type="SUPFAM" id="SSF52058">
    <property type="entry name" value="L domain-like"/>
    <property type="match status" value="1"/>
</dbReference>
<keyword evidence="6" id="KW-0520">NAD</keyword>
<comment type="catalytic activity">
    <reaction evidence="7">
        <text>NAD(+) + H2O = ADP-D-ribose + nicotinamide + H(+)</text>
        <dbReference type="Rhea" id="RHEA:16301"/>
        <dbReference type="ChEBI" id="CHEBI:15377"/>
        <dbReference type="ChEBI" id="CHEBI:15378"/>
        <dbReference type="ChEBI" id="CHEBI:17154"/>
        <dbReference type="ChEBI" id="CHEBI:57540"/>
        <dbReference type="ChEBI" id="CHEBI:57967"/>
        <dbReference type="EC" id="3.2.2.6"/>
    </reaction>
    <physiologicalReaction direction="left-to-right" evidence="7">
        <dbReference type="Rhea" id="RHEA:16302"/>
    </physiologicalReaction>
</comment>
<dbReference type="Gene3D" id="3.80.10.10">
    <property type="entry name" value="Ribonuclease Inhibitor"/>
    <property type="match status" value="3"/>
</dbReference>
<gene>
    <name evidence="10" type="ORF">Bca52824_030835</name>
</gene>
<dbReference type="GO" id="GO:0006952">
    <property type="term" value="P:defense response"/>
    <property type="evidence" value="ECO:0007669"/>
    <property type="project" value="UniProtKB-KW"/>
</dbReference>
<name>A0A8X7SDZ8_BRACI</name>
<keyword evidence="5" id="KW-0611">Plant defense</keyword>
<keyword evidence="3" id="KW-0677">Repeat</keyword>
<dbReference type="InterPro" id="IPR003593">
    <property type="entry name" value="AAA+_ATPase"/>
</dbReference>
<proteinExistence type="predicted"/>
<dbReference type="Pfam" id="PF23282">
    <property type="entry name" value="WHD_ROQ1"/>
    <property type="match status" value="1"/>
</dbReference>
<evidence type="ECO:0000256" key="5">
    <source>
        <dbReference type="ARBA" id="ARBA00022821"/>
    </source>
</evidence>
<evidence type="ECO:0000256" key="4">
    <source>
        <dbReference type="ARBA" id="ARBA00022801"/>
    </source>
</evidence>
<dbReference type="AlphaFoldDB" id="A0A8X7SDZ8"/>
<dbReference type="PRINTS" id="PR00364">
    <property type="entry name" value="DISEASERSIST"/>
</dbReference>
<evidence type="ECO:0000259" key="8">
    <source>
        <dbReference type="PROSITE" id="PS50035"/>
    </source>
</evidence>
<dbReference type="GO" id="GO:0061809">
    <property type="term" value="F:NAD+ nucleosidase activity, cyclic ADP-ribose generating"/>
    <property type="evidence" value="ECO:0007669"/>
    <property type="project" value="UniProtKB-EC"/>
</dbReference>
<evidence type="ECO:0000256" key="7">
    <source>
        <dbReference type="ARBA" id="ARBA00047304"/>
    </source>
</evidence>
<dbReference type="FunFam" id="3.40.50.10140:FF:000007">
    <property type="entry name" value="Disease resistance protein (TIR-NBS-LRR class)"/>
    <property type="match status" value="1"/>
</dbReference>
<dbReference type="Pfam" id="PF01582">
    <property type="entry name" value="TIR"/>
    <property type="match status" value="1"/>
</dbReference>
<comment type="caution">
    <text evidence="10">The sequence shown here is derived from an EMBL/GenBank/DDBJ whole genome shotgun (WGS) entry which is preliminary data.</text>
</comment>
<dbReference type="EMBL" id="JAAMPC010000007">
    <property type="protein sequence ID" value="KAG2302184.1"/>
    <property type="molecule type" value="Genomic_DNA"/>
</dbReference>
<dbReference type="PANTHER" id="PTHR11017:SF228">
    <property type="entry name" value="ADP-RIBOSYL CYCLASE_CYCLIC ADP-RIBOSE HYDROLASE-RELATED"/>
    <property type="match status" value="1"/>
</dbReference>
<sequence>MASSSSFSSHNWSYDVFPSFSGEDVRKTFLSHFLKELDRKLIIAFKDNEIKKSRSLDPELTQAIKKSRIAVVIFSTKYASSSWCLNELLEIVKCKEECGQVVIPVFYGLDPSHVRKQTGDFGKIFKKTCKNKTEDEITRWRESLTDVANIFGYHSVTWANEARMVEEIANDVLDKLNLSPSDEFDDFVGIEDHIREMSSLLHLDSKEVKMVGIWGPSGIGKTTIARALFSRLSRRFQNSVFIDKVFISKSMEVHRGANLCDYNMKLHLQRAFLAEVLDKRDIKIDHIGGVRKMLRHRKTLIIIDDLDDQDVLEALAGRIQWFGSGSRIIVVTKDKHLLRAHGIDHIYEVSLPSYKLAVEMFCRYAFRKNSPPNGFTKLASEVVLRAGSLPLGLNVLGSSLRGRDIEDWLDMLPRLRKGLDGKIGRTLRVSYDGLNNKKDEAIFRHIACLFNGKEVDHVKMMLADSDLDVHIGLKNLVDKSLVHVREESVVMHSLLQEMGEEIVHSQSDEPGEREFLIDPKDICHVFENNTGTKRVLGIALNMDTIKTLHVCENAFRRMCNLRFLEFDSQSHYMLGRAGQSHLPENFSYLPSSLKLLCWYGYPMKCMPSKFCPENLVMLKMRISMLEKLWEGVVVSFIVVSIYVISSCQYIYLTRCSFICYSCIQSLPCLKEINLWGSSNLKEIPDLSKATNLERLYLGLCSSLLKLSSSIQDLKKLRVLLMNLCPFTTLMTRLQLSDIRSLVELPSSIQNLNKLKQLDIRDCKNLETLPTCINLQSLEYLNLFGCSRLRSFPDISVNIKGLDLSLTAIEEVPWWIENFSTLRYLLMAKCNNLRRVSLNILKLKHLQKGDFGNCMALTEASWEEDSSSVVAITMDNIPSRLHDKAGCSISMVQLDFIGCFNFDHKVLFQPQTVPMQVILSGEEVPSCFTHRTTGTSLTNIPLLHISPSQPFIRFKACALCDVERISTDGFNSFEIQVCFRFVDISGNYFDRFDFQRSFSSELGGHLFIKDCCVPLNKDVTSLAHVDIQFRLVKEHSEFQLKGCGIVLLPENSQSLGLTSNNVYLGGHQIEHSQECGDSAVENNRSRVCEADEEDVVNDGCREVEQSGEFVGSYVEALRNIRRIFLKKYRSSPQNASVNLSIKASNYESRASITVPNVSLSESWFHDDSA</sequence>
<dbReference type="EC" id="3.2.2.6" evidence="1"/>
<feature type="domain" description="PLD phosphodiesterase" evidence="8">
    <location>
        <begin position="452"/>
        <end position="480"/>
    </location>
</feature>
<dbReference type="SMART" id="SM00255">
    <property type="entry name" value="TIR"/>
    <property type="match status" value="1"/>
</dbReference>
<dbReference type="InterPro" id="IPR001736">
    <property type="entry name" value="PLipase_D/transphosphatidylase"/>
</dbReference>
<evidence type="ECO:0000256" key="1">
    <source>
        <dbReference type="ARBA" id="ARBA00011982"/>
    </source>
</evidence>
<evidence type="ECO:0000256" key="3">
    <source>
        <dbReference type="ARBA" id="ARBA00022737"/>
    </source>
</evidence>
<dbReference type="InterPro" id="IPR058192">
    <property type="entry name" value="WHD_ROQ1-like"/>
</dbReference>
<protein>
    <recommendedName>
        <fullName evidence="1">ADP-ribosyl cyclase/cyclic ADP-ribose hydrolase</fullName>
        <ecNumber evidence="1">3.2.2.6</ecNumber>
    </recommendedName>
</protein>
<organism evidence="10 11">
    <name type="scientific">Brassica carinata</name>
    <name type="common">Ethiopian mustard</name>
    <name type="synonym">Abyssinian cabbage</name>
    <dbReference type="NCBI Taxonomy" id="52824"/>
    <lineage>
        <taxon>Eukaryota</taxon>
        <taxon>Viridiplantae</taxon>
        <taxon>Streptophyta</taxon>
        <taxon>Embryophyta</taxon>
        <taxon>Tracheophyta</taxon>
        <taxon>Spermatophyta</taxon>
        <taxon>Magnoliopsida</taxon>
        <taxon>eudicotyledons</taxon>
        <taxon>Gunneridae</taxon>
        <taxon>Pentapetalae</taxon>
        <taxon>rosids</taxon>
        <taxon>malvids</taxon>
        <taxon>Brassicales</taxon>
        <taxon>Brassicaceae</taxon>
        <taxon>Brassiceae</taxon>
        <taxon>Brassica</taxon>
    </lineage>
</organism>
<dbReference type="InterPro" id="IPR002182">
    <property type="entry name" value="NB-ARC"/>
</dbReference>
<dbReference type="FunFam" id="3.40.50.300:FF:001002">
    <property type="entry name" value="Disease resistance protein (TIR-NBS-LRR class)"/>
    <property type="match status" value="1"/>
</dbReference>
<dbReference type="Proteomes" id="UP000886595">
    <property type="component" value="Unassembled WGS sequence"/>
</dbReference>
<feature type="domain" description="TIR" evidence="9">
    <location>
        <begin position="12"/>
        <end position="176"/>
    </location>
</feature>
<dbReference type="InterPro" id="IPR032675">
    <property type="entry name" value="LRR_dom_sf"/>
</dbReference>
<dbReference type="Gene3D" id="3.40.50.10140">
    <property type="entry name" value="Toll/interleukin-1 receptor homology (TIR) domain"/>
    <property type="match status" value="1"/>
</dbReference>
<dbReference type="OrthoDB" id="2016095at2759"/>
<accession>A0A8X7SDZ8</accession>
<dbReference type="InterPro" id="IPR011713">
    <property type="entry name" value="Leu-rich_rpt_3"/>
</dbReference>
<dbReference type="SUPFAM" id="SSF52200">
    <property type="entry name" value="Toll/Interleukin receptor TIR domain"/>
    <property type="match status" value="1"/>
</dbReference>
<dbReference type="InterPro" id="IPR035897">
    <property type="entry name" value="Toll_tir_struct_dom_sf"/>
</dbReference>
<evidence type="ECO:0000256" key="2">
    <source>
        <dbReference type="ARBA" id="ARBA00022614"/>
    </source>
</evidence>
<dbReference type="Pfam" id="PF07725">
    <property type="entry name" value="LRR_3"/>
    <property type="match status" value="1"/>
</dbReference>
<dbReference type="InterPro" id="IPR044974">
    <property type="entry name" value="Disease_R_plants"/>
</dbReference>
<reference evidence="10 11" key="1">
    <citation type="submission" date="2020-02" db="EMBL/GenBank/DDBJ databases">
        <authorList>
            <person name="Ma Q."/>
            <person name="Huang Y."/>
            <person name="Song X."/>
            <person name="Pei D."/>
        </authorList>
    </citation>
    <scope>NUCLEOTIDE SEQUENCE [LARGE SCALE GENOMIC DNA]</scope>
    <source>
        <strain evidence="10">Sxm20200214</strain>
        <tissue evidence="10">Leaf</tissue>
    </source>
</reference>
<dbReference type="Gene3D" id="3.40.50.300">
    <property type="entry name" value="P-loop containing nucleotide triphosphate hydrolases"/>
    <property type="match status" value="1"/>
</dbReference>
<keyword evidence="2" id="KW-0433">Leucine-rich repeat</keyword>
<dbReference type="PANTHER" id="PTHR11017">
    <property type="entry name" value="LEUCINE-RICH REPEAT-CONTAINING PROTEIN"/>
    <property type="match status" value="1"/>
</dbReference>
<evidence type="ECO:0000313" key="11">
    <source>
        <dbReference type="Proteomes" id="UP000886595"/>
    </source>
</evidence>
<dbReference type="FunFam" id="1.10.8.430:FF:000002">
    <property type="entry name" value="Disease resistance protein (TIR-NBS-LRR class)"/>
    <property type="match status" value="1"/>
</dbReference>
<keyword evidence="11" id="KW-1185">Reference proteome</keyword>
<dbReference type="GO" id="GO:0043531">
    <property type="term" value="F:ADP binding"/>
    <property type="evidence" value="ECO:0007669"/>
    <property type="project" value="InterPro"/>
</dbReference>
<dbReference type="Pfam" id="PF00931">
    <property type="entry name" value="NB-ARC"/>
    <property type="match status" value="1"/>
</dbReference>
<dbReference type="SMART" id="SM00382">
    <property type="entry name" value="AAA"/>
    <property type="match status" value="1"/>
</dbReference>
<evidence type="ECO:0000256" key="6">
    <source>
        <dbReference type="ARBA" id="ARBA00023027"/>
    </source>
</evidence>
<keyword evidence="4" id="KW-0378">Hydrolase</keyword>
<evidence type="ECO:0000259" key="9">
    <source>
        <dbReference type="PROSITE" id="PS50104"/>
    </source>
</evidence>
<dbReference type="SUPFAM" id="SSF52540">
    <property type="entry name" value="P-loop containing nucleoside triphosphate hydrolases"/>
    <property type="match status" value="1"/>
</dbReference>
<dbReference type="PROSITE" id="PS50035">
    <property type="entry name" value="PLD"/>
    <property type="match status" value="1"/>
</dbReference>
<evidence type="ECO:0000313" key="10">
    <source>
        <dbReference type="EMBL" id="KAG2302184.1"/>
    </source>
</evidence>
<dbReference type="PROSITE" id="PS50104">
    <property type="entry name" value="TIR"/>
    <property type="match status" value="1"/>
</dbReference>
<dbReference type="InterPro" id="IPR000157">
    <property type="entry name" value="TIR_dom"/>
</dbReference>
<dbReference type="InterPro" id="IPR042197">
    <property type="entry name" value="Apaf_helical"/>
</dbReference>